<evidence type="ECO:0000313" key="1">
    <source>
        <dbReference type="EMBL" id="GAA2192764.1"/>
    </source>
</evidence>
<dbReference type="Proteomes" id="UP001501391">
    <property type="component" value="Unassembled WGS sequence"/>
</dbReference>
<sequence>MSADLKRLSAAQAKADEVIAAVAEPIDSGRLLRVAVTDVETGQRLATGFVGYERMMRRLHAVNDRSEHPLPK</sequence>
<reference evidence="2" key="1">
    <citation type="journal article" date="2019" name="Int. J. Syst. Evol. Microbiol.">
        <title>The Global Catalogue of Microorganisms (GCM) 10K type strain sequencing project: providing services to taxonomists for standard genome sequencing and annotation.</title>
        <authorList>
            <consortium name="The Broad Institute Genomics Platform"/>
            <consortium name="The Broad Institute Genome Sequencing Center for Infectious Disease"/>
            <person name="Wu L."/>
            <person name="Ma J."/>
        </authorList>
    </citation>
    <scope>NUCLEOTIDE SEQUENCE [LARGE SCALE GENOMIC DNA]</scope>
    <source>
        <strain evidence="2">JCM 14924</strain>
    </source>
</reference>
<organism evidence="1 2">
    <name type="scientific">Streptomyces bangladeshensis</name>
    <dbReference type="NCBI Taxonomy" id="295352"/>
    <lineage>
        <taxon>Bacteria</taxon>
        <taxon>Bacillati</taxon>
        <taxon>Actinomycetota</taxon>
        <taxon>Actinomycetes</taxon>
        <taxon>Kitasatosporales</taxon>
        <taxon>Streptomycetaceae</taxon>
        <taxon>Streptomyces</taxon>
    </lineage>
</organism>
<dbReference type="RefSeq" id="WP_346162189.1">
    <property type="nucleotide sequence ID" value="NZ_BAAAOQ010000003.1"/>
</dbReference>
<keyword evidence="2" id="KW-1185">Reference proteome</keyword>
<accession>A0ABP5N3X5</accession>
<dbReference type="EMBL" id="BAAAOQ010000003">
    <property type="protein sequence ID" value="GAA2192764.1"/>
    <property type="molecule type" value="Genomic_DNA"/>
</dbReference>
<name>A0ABP5N3X5_9ACTN</name>
<evidence type="ECO:0000313" key="2">
    <source>
        <dbReference type="Proteomes" id="UP001501391"/>
    </source>
</evidence>
<gene>
    <name evidence="1" type="ORF">GCM10009787_11760</name>
</gene>
<proteinExistence type="predicted"/>
<protein>
    <submittedName>
        <fullName evidence="1">Uncharacterized protein</fullName>
    </submittedName>
</protein>
<comment type="caution">
    <text evidence="1">The sequence shown here is derived from an EMBL/GenBank/DDBJ whole genome shotgun (WGS) entry which is preliminary data.</text>
</comment>